<dbReference type="Proteomes" id="UP000028725">
    <property type="component" value="Unassembled WGS sequence"/>
</dbReference>
<proteinExistence type="predicted"/>
<gene>
    <name evidence="1" type="ORF">DB31_5874</name>
</gene>
<accession>A0A085WT19</accession>
<name>A0A085WT19_9BACT</name>
<reference evidence="1 2" key="1">
    <citation type="submission" date="2014-04" db="EMBL/GenBank/DDBJ databases">
        <title>Genome assembly of Hyalangium minutum DSM 14724.</title>
        <authorList>
            <person name="Sharma G."/>
            <person name="Subramanian S."/>
        </authorList>
    </citation>
    <scope>NUCLEOTIDE SEQUENCE [LARGE SCALE GENOMIC DNA]</scope>
    <source>
        <strain evidence="1 2">DSM 14724</strain>
    </source>
</reference>
<dbReference type="STRING" id="394096.DB31_5874"/>
<dbReference type="EMBL" id="JMCB01000003">
    <property type="protein sequence ID" value="KFE70832.1"/>
    <property type="molecule type" value="Genomic_DNA"/>
</dbReference>
<comment type="caution">
    <text evidence="1">The sequence shown here is derived from an EMBL/GenBank/DDBJ whole genome shotgun (WGS) entry which is preliminary data.</text>
</comment>
<dbReference type="AlphaFoldDB" id="A0A085WT19"/>
<protein>
    <submittedName>
        <fullName evidence="1">Uncharacterized protein</fullName>
    </submittedName>
</protein>
<sequence>MPGIIRAHGARAGWDERRRSNPMKPIHVFLLCLAVTGCQCGTETPTPVTLRLRNDTSQAIFVDATLGKQGLSLQRQQANVWLPFEETLGCECNSCDRFCDSDCQCPLEAPRQPLVLKVLPGTTVARTWEGIVHFARDTSGCGILPDSTPCMEEDVPPLDEPLRLQLCYAVSVPGLGPTNGGAPVPGVFPVESQVCVQQEFIIADGQAEIRPQPPASCTQDSECTVPALCLEGVCTTTCPAHTFPAVGGAWQVRVLEPEEQGVSGFFSRSTGAGGRRIFNGSGTLTSVRYSNGAMTLQLSRPAAPSGEYKASLSISVPSEATVALNVGEFLTVRVVDASTSSLPENRAVTIRDTSGALLLAADPAQLGMLLASEDTSPFTVASLPGSVGCDDSTCGKRSHQRTEFRADSLAVALKPGETKEVVAARATWRVLNLANSSYRSTSCTLKSQLPYVVVNRRGASAP</sequence>
<keyword evidence="2" id="KW-1185">Reference proteome</keyword>
<organism evidence="1 2">
    <name type="scientific">Hyalangium minutum</name>
    <dbReference type="NCBI Taxonomy" id="394096"/>
    <lineage>
        <taxon>Bacteria</taxon>
        <taxon>Pseudomonadati</taxon>
        <taxon>Myxococcota</taxon>
        <taxon>Myxococcia</taxon>
        <taxon>Myxococcales</taxon>
        <taxon>Cystobacterineae</taxon>
        <taxon>Archangiaceae</taxon>
        <taxon>Hyalangium</taxon>
    </lineage>
</organism>
<evidence type="ECO:0000313" key="2">
    <source>
        <dbReference type="Proteomes" id="UP000028725"/>
    </source>
</evidence>
<evidence type="ECO:0000313" key="1">
    <source>
        <dbReference type="EMBL" id="KFE70832.1"/>
    </source>
</evidence>